<keyword evidence="3" id="KW-1185">Reference proteome</keyword>
<dbReference type="Proteomes" id="UP000244496">
    <property type="component" value="Chromosome"/>
</dbReference>
<dbReference type="KEGG" id="geh:HYN69_09930"/>
<feature type="region of interest" description="Disordered" evidence="1">
    <location>
        <begin position="15"/>
        <end position="37"/>
    </location>
</feature>
<gene>
    <name evidence="2" type="ORF">HYN69_09930</name>
</gene>
<evidence type="ECO:0000256" key="1">
    <source>
        <dbReference type="SAM" id="MobiDB-lite"/>
    </source>
</evidence>
<reference evidence="2 3" key="1">
    <citation type="submission" date="2018-04" db="EMBL/GenBank/DDBJ databases">
        <title>Genome sequencing of Gemmobacter.</title>
        <authorList>
            <person name="Yi H."/>
            <person name="Baek M.-G."/>
        </authorList>
    </citation>
    <scope>NUCLEOTIDE SEQUENCE [LARGE SCALE GENOMIC DNA]</scope>
    <source>
        <strain evidence="2 3">HYN0069</strain>
    </source>
</reference>
<proteinExistence type="predicted"/>
<dbReference type="AlphaFoldDB" id="A0A2S0ULV6"/>
<protein>
    <submittedName>
        <fullName evidence="2">Uncharacterized protein</fullName>
    </submittedName>
</protein>
<sequence length="94" mass="9952">MGWVATMIGTRFDGNITSRPEVSPHDGASQLAGSAGRCGQNSAYRRSLDRVAGSPLFPLLLSANILGGGAVRALGADSPRFGRQHARRGLYVWL</sequence>
<accession>A0A2S0ULV6</accession>
<organism evidence="2 3">
    <name type="scientific">Paragemmobacter aquarius</name>
    <dbReference type="NCBI Taxonomy" id="2169400"/>
    <lineage>
        <taxon>Bacteria</taxon>
        <taxon>Pseudomonadati</taxon>
        <taxon>Pseudomonadota</taxon>
        <taxon>Alphaproteobacteria</taxon>
        <taxon>Rhodobacterales</taxon>
        <taxon>Paracoccaceae</taxon>
        <taxon>Paragemmobacter</taxon>
    </lineage>
</organism>
<evidence type="ECO:0000313" key="3">
    <source>
        <dbReference type="Proteomes" id="UP000244496"/>
    </source>
</evidence>
<dbReference type="EMBL" id="CP028918">
    <property type="protein sequence ID" value="AWB48783.1"/>
    <property type="molecule type" value="Genomic_DNA"/>
</dbReference>
<evidence type="ECO:0000313" key="2">
    <source>
        <dbReference type="EMBL" id="AWB48783.1"/>
    </source>
</evidence>
<name>A0A2S0ULV6_9RHOB</name>